<evidence type="ECO:0000259" key="9">
    <source>
        <dbReference type="Pfam" id="PF00324"/>
    </source>
</evidence>
<evidence type="ECO:0000256" key="6">
    <source>
        <dbReference type="ARBA" id="ARBA00023136"/>
    </source>
</evidence>
<dbReference type="GO" id="GO:0016020">
    <property type="term" value="C:membrane"/>
    <property type="evidence" value="ECO:0007669"/>
    <property type="project" value="UniProtKB-SubCell"/>
</dbReference>
<dbReference type="InterPro" id="IPR050524">
    <property type="entry name" value="APC_YAT"/>
</dbReference>
<dbReference type="Pfam" id="PF00324">
    <property type="entry name" value="AA_permease"/>
    <property type="match status" value="1"/>
</dbReference>
<keyword evidence="3" id="KW-0813">Transport</keyword>
<evidence type="ECO:0000256" key="2">
    <source>
        <dbReference type="ARBA" id="ARBA00006983"/>
    </source>
</evidence>
<dbReference type="FunFam" id="1.20.1740.10:FF:000001">
    <property type="entry name" value="Amino acid permease"/>
    <property type="match status" value="1"/>
</dbReference>
<feature type="region of interest" description="Disordered" evidence="7">
    <location>
        <begin position="1"/>
        <end position="26"/>
    </location>
</feature>
<dbReference type="RefSeq" id="XP_067546185.1">
    <property type="nucleotide sequence ID" value="XM_067693801.1"/>
</dbReference>
<dbReference type="AlphaFoldDB" id="A0A8H7ZAS2"/>
<feature type="domain" description="Amino acid permease/ SLC12A" evidence="9">
    <location>
        <begin position="68"/>
        <end position="515"/>
    </location>
</feature>
<evidence type="ECO:0000256" key="5">
    <source>
        <dbReference type="ARBA" id="ARBA00022989"/>
    </source>
</evidence>
<dbReference type="GO" id="GO:0015171">
    <property type="term" value="F:amino acid transmembrane transporter activity"/>
    <property type="evidence" value="ECO:0007669"/>
    <property type="project" value="TreeGrafter"/>
</dbReference>
<dbReference type="PANTHER" id="PTHR43341">
    <property type="entry name" value="AMINO ACID PERMEASE"/>
    <property type="match status" value="1"/>
</dbReference>
<evidence type="ECO:0000313" key="11">
    <source>
        <dbReference type="Proteomes" id="UP000669133"/>
    </source>
</evidence>
<keyword evidence="5 8" id="KW-1133">Transmembrane helix</keyword>
<feature type="compositionally biased region" description="Low complexity" evidence="7">
    <location>
        <begin position="39"/>
        <end position="54"/>
    </location>
</feature>
<dbReference type="GeneID" id="93653331"/>
<comment type="caution">
    <text evidence="10">The sequence shown here is derived from an EMBL/GenBank/DDBJ whole genome shotgun (WGS) entry which is preliminary data.</text>
</comment>
<feature type="transmembrane region" description="Helical" evidence="8">
    <location>
        <begin position="492"/>
        <end position="511"/>
    </location>
</feature>
<dbReference type="EMBL" id="JAEOAQ010000007">
    <property type="protein sequence ID" value="KAG5417069.1"/>
    <property type="molecule type" value="Genomic_DNA"/>
</dbReference>
<feature type="transmembrane region" description="Helical" evidence="8">
    <location>
        <begin position="69"/>
        <end position="89"/>
    </location>
</feature>
<feature type="transmembrane region" description="Helical" evidence="8">
    <location>
        <begin position="386"/>
        <end position="404"/>
    </location>
</feature>
<dbReference type="Proteomes" id="UP000669133">
    <property type="component" value="Unassembled WGS sequence"/>
</dbReference>
<feature type="transmembrane region" description="Helical" evidence="8">
    <location>
        <begin position="95"/>
        <end position="115"/>
    </location>
</feature>
<protein>
    <submittedName>
        <fullName evidence="10">AGP3</fullName>
    </submittedName>
</protein>
<feature type="transmembrane region" description="Helical" evidence="8">
    <location>
        <begin position="291"/>
        <end position="311"/>
    </location>
</feature>
<dbReference type="Gene3D" id="1.20.1740.10">
    <property type="entry name" value="Amino acid/polyamine transporter I"/>
    <property type="match status" value="1"/>
</dbReference>
<evidence type="ECO:0000256" key="3">
    <source>
        <dbReference type="ARBA" id="ARBA00022448"/>
    </source>
</evidence>
<sequence length="560" mass="61743">MSQPFENSPSHERYPDNNINNNNNKDTFQSVKSAELIDNESTSSNYNTTSSASSVDDRGLKHGLKERHLSLMALAGIIGPGILVGASSALAEGPAAILIGFGAIGVIAFFMMQSLGELATLYPSGGAFSTLGIKFVDFGWGASVGWMYVIIWIAVLSNEYNSVASILQFWGPQVPLYAYVLILWLPFLLFQFLGVAIFGEVEFWLALFKILGLVAFYIFSIVYAAGGVKGQKAFGFHYWNDPGAFAHGFKSVASCFTFASTFYSGTEIVAVCAAETRNPSKAVPNAIRQTFWRILLVYMGIAVFYGMTVPYNDDRLGKSTKALKSPMTIAIQRAGWEGGAHLVNAFIVAVCVSAINSSIYTGSRAMVHLANERCAPSILKRVNKQGVPYASVILMNLFGLISLMNQSTGAAEAYGYIVNISGVAVFIVWGNVCFYHLRFRRAMKLQGRSTDELPYKGLWYPVLPIAGVVLNLFLALIQGWSTFKPFSGKDFVDAYILLPVFFVFFLGFKFWHKSKWVNLSEVDLDEGRRQDSDFIEDGEKGVDIPVGDGHKIKWKPWELF</sequence>
<proteinExistence type="inferred from homology"/>
<keyword evidence="6 8" id="KW-0472">Membrane</keyword>
<dbReference type="InterPro" id="IPR004841">
    <property type="entry name" value="AA-permease/SLC12A_dom"/>
</dbReference>
<dbReference type="PANTHER" id="PTHR43341:SF26">
    <property type="entry name" value="GENERAL AMINO ACID PERMEASE AGP3"/>
    <property type="match status" value="1"/>
</dbReference>
<accession>A0A8H7ZAS2</accession>
<reference evidence="10 11" key="1">
    <citation type="submission" date="2020-12" db="EMBL/GenBank/DDBJ databases">
        <title>Effect of drift, selection, and recombination on the evolution of hybrid genomes in Candida yeast pathogens.</title>
        <authorList>
            <person name="Mixao V."/>
            <person name="Ksiezopolska E."/>
            <person name="Saus E."/>
            <person name="Boekhout T."/>
            <person name="Gacser A."/>
            <person name="Gabaldon T."/>
        </authorList>
    </citation>
    <scope>NUCLEOTIDE SEQUENCE [LARGE SCALE GENOMIC DNA]</scope>
    <source>
        <strain evidence="10 11">BP57</strain>
    </source>
</reference>
<dbReference type="OrthoDB" id="3900342at2759"/>
<evidence type="ECO:0000256" key="1">
    <source>
        <dbReference type="ARBA" id="ARBA00004141"/>
    </source>
</evidence>
<evidence type="ECO:0000256" key="8">
    <source>
        <dbReference type="SAM" id="Phobius"/>
    </source>
</evidence>
<comment type="similarity">
    <text evidence="2">Belongs to the amino acid-polyamine-organocation (APC) superfamily. YAT (TC 2.A.3.10) family.</text>
</comment>
<keyword evidence="4 8" id="KW-0812">Transmembrane</keyword>
<feature type="transmembrane region" description="Helical" evidence="8">
    <location>
        <begin position="458"/>
        <end position="480"/>
    </location>
</feature>
<feature type="transmembrane region" description="Helical" evidence="8">
    <location>
        <begin position="176"/>
        <end position="199"/>
    </location>
</feature>
<gene>
    <name evidence="10" type="ORF">I9W82_004702</name>
</gene>
<evidence type="ECO:0000313" key="10">
    <source>
        <dbReference type="EMBL" id="KAG5417069.1"/>
    </source>
</evidence>
<name>A0A8H7ZAS2_9ASCO</name>
<feature type="transmembrane region" description="Helical" evidence="8">
    <location>
        <begin position="206"/>
        <end position="226"/>
    </location>
</feature>
<comment type="subcellular location">
    <subcellularLocation>
        <location evidence="1">Membrane</location>
        <topology evidence="1">Multi-pass membrane protein</topology>
    </subcellularLocation>
</comment>
<feature type="transmembrane region" description="Helical" evidence="8">
    <location>
        <begin position="416"/>
        <end position="437"/>
    </location>
</feature>
<feature type="transmembrane region" description="Helical" evidence="8">
    <location>
        <begin position="135"/>
        <end position="156"/>
    </location>
</feature>
<evidence type="ECO:0000256" key="4">
    <source>
        <dbReference type="ARBA" id="ARBA00022692"/>
    </source>
</evidence>
<organism evidence="10 11">
    <name type="scientific">Candida metapsilosis</name>
    <dbReference type="NCBI Taxonomy" id="273372"/>
    <lineage>
        <taxon>Eukaryota</taxon>
        <taxon>Fungi</taxon>
        <taxon>Dikarya</taxon>
        <taxon>Ascomycota</taxon>
        <taxon>Saccharomycotina</taxon>
        <taxon>Pichiomycetes</taxon>
        <taxon>Debaryomycetaceae</taxon>
        <taxon>Candida/Lodderomyces clade</taxon>
        <taxon>Candida</taxon>
    </lineage>
</organism>
<dbReference type="PIRSF" id="PIRSF006060">
    <property type="entry name" value="AA_transporter"/>
    <property type="match status" value="1"/>
</dbReference>
<evidence type="ECO:0000256" key="7">
    <source>
        <dbReference type="SAM" id="MobiDB-lite"/>
    </source>
</evidence>
<feature type="region of interest" description="Disordered" evidence="7">
    <location>
        <begin position="39"/>
        <end position="58"/>
    </location>
</feature>
<keyword evidence="11" id="KW-1185">Reference proteome</keyword>